<gene>
    <name evidence="1" type="ORF">CCAM_LOCUS7932</name>
</gene>
<reference evidence="1 2" key="1">
    <citation type="submission" date="2018-04" db="EMBL/GenBank/DDBJ databases">
        <authorList>
            <person name="Vogel A."/>
        </authorList>
    </citation>
    <scope>NUCLEOTIDE SEQUENCE [LARGE SCALE GENOMIC DNA]</scope>
</reference>
<keyword evidence="2" id="KW-1185">Reference proteome</keyword>
<name>A0A484KVL2_9ASTE</name>
<evidence type="ECO:0000313" key="1">
    <source>
        <dbReference type="EMBL" id="VFQ66156.1"/>
    </source>
</evidence>
<dbReference type="EMBL" id="OOIL02000526">
    <property type="protein sequence ID" value="VFQ66156.1"/>
    <property type="molecule type" value="Genomic_DNA"/>
</dbReference>
<dbReference type="AlphaFoldDB" id="A0A484KVL2"/>
<organism evidence="1 2">
    <name type="scientific">Cuscuta campestris</name>
    <dbReference type="NCBI Taxonomy" id="132261"/>
    <lineage>
        <taxon>Eukaryota</taxon>
        <taxon>Viridiplantae</taxon>
        <taxon>Streptophyta</taxon>
        <taxon>Embryophyta</taxon>
        <taxon>Tracheophyta</taxon>
        <taxon>Spermatophyta</taxon>
        <taxon>Magnoliopsida</taxon>
        <taxon>eudicotyledons</taxon>
        <taxon>Gunneridae</taxon>
        <taxon>Pentapetalae</taxon>
        <taxon>asterids</taxon>
        <taxon>lamiids</taxon>
        <taxon>Solanales</taxon>
        <taxon>Convolvulaceae</taxon>
        <taxon>Cuscuteae</taxon>
        <taxon>Cuscuta</taxon>
        <taxon>Cuscuta subgen. Grammica</taxon>
        <taxon>Cuscuta sect. Cleistogrammica</taxon>
    </lineage>
</organism>
<evidence type="ECO:0000313" key="2">
    <source>
        <dbReference type="Proteomes" id="UP000595140"/>
    </source>
</evidence>
<protein>
    <submittedName>
        <fullName evidence="1">Uncharacterized protein</fullName>
    </submittedName>
</protein>
<dbReference type="Proteomes" id="UP000595140">
    <property type="component" value="Unassembled WGS sequence"/>
</dbReference>
<accession>A0A484KVL2</accession>
<sequence>MTQATRTEATNWMRAAASGDSLCSGEVQQRRGRAMSRGQSTATIGQRRATSIFGGEFPIRHRGGGGDLHRRRG</sequence>
<proteinExistence type="predicted"/>